<dbReference type="eggNOG" id="COG0810">
    <property type="taxonomic scope" value="Bacteria"/>
</dbReference>
<feature type="transmembrane region" description="Helical" evidence="11">
    <location>
        <begin position="6"/>
        <end position="27"/>
    </location>
</feature>
<keyword evidence="7" id="KW-0653">Protein transport</keyword>
<dbReference type="Pfam" id="PF03544">
    <property type="entry name" value="TonB_C"/>
    <property type="match status" value="1"/>
</dbReference>
<dbReference type="PROSITE" id="PS52015">
    <property type="entry name" value="TONB_CTD"/>
    <property type="match status" value="1"/>
</dbReference>
<comment type="subcellular location">
    <subcellularLocation>
        <location evidence="1">Cell inner membrane</location>
        <topology evidence="1">Single-pass membrane protein</topology>
        <orientation evidence="1">Periplasmic side</orientation>
    </subcellularLocation>
</comment>
<sequence>MKKNLWPLIICVSMVIHGLIFFILSAFPMPVSPALKQKPSGEAFSLVNLALAEPPEAPRDDPRPRTAPEIPMDPQTEIPPAPTEEADAELSSQSLAENFITLEDSPEDKPGSAAPASAGSPAGMSPVEAGDGSSAGSSSGNSPQTAAYLSRNYNYIQRRIRDSLVYPAQARRTGIQGTAELIFTIHEDGRVSGVRVSESSGSALLDAAAVEAIYAAAPFRRPPAEARLLIPVAFRLH</sequence>
<organism evidence="13 14">
    <name type="scientific">Treponema primitia (strain ATCC BAA-887 / DSM 12427 / ZAS-2)</name>
    <dbReference type="NCBI Taxonomy" id="545694"/>
    <lineage>
        <taxon>Bacteria</taxon>
        <taxon>Pseudomonadati</taxon>
        <taxon>Spirochaetota</taxon>
        <taxon>Spirochaetia</taxon>
        <taxon>Spirochaetales</taxon>
        <taxon>Treponemataceae</taxon>
        <taxon>Treponema</taxon>
    </lineage>
</organism>
<evidence type="ECO:0000256" key="8">
    <source>
        <dbReference type="ARBA" id="ARBA00022989"/>
    </source>
</evidence>
<dbReference type="GO" id="GO:0055085">
    <property type="term" value="P:transmembrane transport"/>
    <property type="evidence" value="ECO:0007669"/>
    <property type="project" value="InterPro"/>
</dbReference>
<dbReference type="InterPro" id="IPR003538">
    <property type="entry name" value="TonB"/>
</dbReference>
<dbReference type="Gene3D" id="3.30.1150.10">
    <property type="match status" value="1"/>
</dbReference>
<keyword evidence="14" id="KW-1185">Reference proteome</keyword>
<feature type="compositionally biased region" description="Low complexity" evidence="10">
    <location>
        <begin position="130"/>
        <end position="142"/>
    </location>
</feature>
<comment type="similarity">
    <text evidence="2">Belongs to the TonB family.</text>
</comment>
<evidence type="ECO:0000256" key="11">
    <source>
        <dbReference type="SAM" id="Phobius"/>
    </source>
</evidence>
<feature type="compositionally biased region" description="Low complexity" evidence="10">
    <location>
        <begin position="111"/>
        <end position="123"/>
    </location>
</feature>
<dbReference type="GO" id="GO:0015031">
    <property type="term" value="P:protein transport"/>
    <property type="evidence" value="ECO:0007669"/>
    <property type="project" value="UniProtKB-KW"/>
</dbReference>
<evidence type="ECO:0000256" key="6">
    <source>
        <dbReference type="ARBA" id="ARBA00022692"/>
    </source>
</evidence>
<dbReference type="OrthoDB" id="339271at2"/>
<evidence type="ECO:0000256" key="5">
    <source>
        <dbReference type="ARBA" id="ARBA00022519"/>
    </source>
</evidence>
<protein>
    <submittedName>
        <fullName evidence="13">TonB family C-domain protein</fullName>
    </submittedName>
</protein>
<evidence type="ECO:0000259" key="12">
    <source>
        <dbReference type="PROSITE" id="PS52015"/>
    </source>
</evidence>
<accession>F5YH74</accession>
<dbReference type="SUPFAM" id="SSF74653">
    <property type="entry name" value="TolA/TonB C-terminal domain"/>
    <property type="match status" value="1"/>
</dbReference>
<dbReference type="AlphaFoldDB" id="F5YH74"/>
<keyword evidence="8 11" id="KW-1133">Transmembrane helix</keyword>
<keyword evidence="3" id="KW-0813">Transport</keyword>
<evidence type="ECO:0000256" key="3">
    <source>
        <dbReference type="ARBA" id="ARBA00022448"/>
    </source>
</evidence>
<dbReference type="InterPro" id="IPR051045">
    <property type="entry name" value="TonB-dependent_transducer"/>
</dbReference>
<evidence type="ECO:0000313" key="13">
    <source>
        <dbReference type="EMBL" id="AEF84922.1"/>
    </source>
</evidence>
<proteinExistence type="inferred from homology"/>
<dbReference type="GO" id="GO:0031992">
    <property type="term" value="F:energy transducer activity"/>
    <property type="evidence" value="ECO:0007669"/>
    <property type="project" value="InterPro"/>
</dbReference>
<dbReference type="RefSeq" id="WP_015708941.1">
    <property type="nucleotide sequence ID" value="NC_015578.1"/>
</dbReference>
<reference evidence="13 14" key="2">
    <citation type="journal article" date="2011" name="ISME J.">
        <title>RNA-seq reveals cooperative metabolic interactions between two termite-gut spirochete species in co-culture.</title>
        <authorList>
            <person name="Rosenthal A.Z."/>
            <person name="Matson E.G."/>
            <person name="Eldar A."/>
            <person name="Leadbetter J.R."/>
        </authorList>
    </citation>
    <scope>NUCLEOTIDE SEQUENCE [LARGE SCALE GENOMIC DNA]</scope>
    <source>
        <strain evidence="14">ATCC BAA-887 / DSM 12427 / ZAS-2</strain>
    </source>
</reference>
<evidence type="ECO:0000256" key="1">
    <source>
        <dbReference type="ARBA" id="ARBA00004383"/>
    </source>
</evidence>
<evidence type="ECO:0000256" key="9">
    <source>
        <dbReference type="ARBA" id="ARBA00023136"/>
    </source>
</evidence>
<feature type="domain" description="TonB C-terminal" evidence="12">
    <location>
        <begin position="151"/>
        <end position="237"/>
    </location>
</feature>
<dbReference type="EMBL" id="CP001843">
    <property type="protein sequence ID" value="AEF84922.1"/>
    <property type="molecule type" value="Genomic_DNA"/>
</dbReference>
<evidence type="ECO:0000256" key="10">
    <source>
        <dbReference type="SAM" id="MobiDB-lite"/>
    </source>
</evidence>
<name>F5YH74_TREPZ</name>
<dbReference type="PRINTS" id="PR01374">
    <property type="entry name" value="TONBPROTEIN"/>
</dbReference>
<dbReference type="Proteomes" id="UP000009223">
    <property type="component" value="Chromosome"/>
</dbReference>
<dbReference type="InterPro" id="IPR037682">
    <property type="entry name" value="TonB_C"/>
</dbReference>
<evidence type="ECO:0000256" key="2">
    <source>
        <dbReference type="ARBA" id="ARBA00006555"/>
    </source>
</evidence>
<dbReference type="KEGG" id="tpi:TREPR_1131"/>
<evidence type="ECO:0000256" key="7">
    <source>
        <dbReference type="ARBA" id="ARBA00022927"/>
    </source>
</evidence>
<dbReference type="HOGENOM" id="CLU_1170247_0_0_12"/>
<keyword evidence="9 11" id="KW-0472">Membrane</keyword>
<reference evidence="14" key="1">
    <citation type="submission" date="2009-12" db="EMBL/GenBank/DDBJ databases">
        <title>Complete sequence of Treponema primitia strain ZAS-2.</title>
        <authorList>
            <person name="Tetu S.G."/>
            <person name="Matson E."/>
            <person name="Ren Q."/>
            <person name="Seshadri R."/>
            <person name="Elbourne L."/>
            <person name="Hassan K.A."/>
            <person name="Durkin A."/>
            <person name="Radune D."/>
            <person name="Mohamoud Y."/>
            <person name="Shay R."/>
            <person name="Jin S."/>
            <person name="Zhang X."/>
            <person name="Lucey K."/>
            <person name="Ballor N.R."/>
            <person name="Ottesen E."/>
            <person name="Rosenthal R."/>
            <person name="Allen A."/>
            <person name="Leadbetter J.R."/>
            <person name="Paulsen I.T."/>
        </authorList>
    </citation>
    <scope>NUCLEOTIDE SEQUENCE [LARGE SCALE GENOMIC DNA]</scope>
    <source>
        <strain evidence="14">ATCC BAA-887 / DSM 12427 / ZAS-2</strain>
    </source>
</reference>
<keyword evidence="6 11" id="KW-0812">Transmembrane</keyword>
<keyword evidence="4" id="KW-1003">Cell membrane</keyword>
<dbReference type="GO" id="GO:0015891">
    <property type="term" value="P:siderophore transport"/>
    <property type="evidence" value="ECO:0007669"/>
    <property type="project" value="InterPro"/>
</dbReference>
<dbReference type="GO" id="GO:0005886">
    <property type="term" value="C:plasma membrane"/>
    <property type="evidence" value="ECO:0007669"/>
    <property type="project" value="UniProtKB-SubCell"/>
</dbReference>
<dbReference type="STRING" id="545694.TREPR_1131"/>
<dbReference type="PANTHER" id="PTHR33446">
    <property type="entry name" value="PROTEIN TONB-RELATED"/>
    <property type="match status" value="1"/>
</dbReference>
<feature type="region of interest" description="Disordered" evidence="10">
    <location>
        <begin position="52"/>
        <end position="144"/>
    </location>
</feature>
<dbReference type="InterPro" id="IPR006260">
    <property type="entry name" value="TonB/TolA_C"/>
</dbReference>
<keyword evidence="5" id="KW-0997">Cell inner membrane</keyword>
<evidence type="ECO:0000256" key="4">
    <source>
        <dbReference type="ARBA" id="ARBA00022475"/>
    </source>
</evidence>
<dbReference type="GO" id="GO:0030288">
    <property type="term" value="C:outer membrane-bounded periplasmic space"/>
    <property type="evidence" value="ECO:0007669"/>
    <property type="project" value="InterPro"/>
</dbReference>
<feature type="compositionally biased region" description="Basic and acidic residues" evidence="10">
    <location>
        <begin position="56"/>
        <end position="66"/>
    </location>
</feature>
<dbReference type="NCBIfam" id="TIGR01352">
    <property type="entry name" value="tonB_Cterm"/>
    <property type="match status" value="1"/>
</dbReference>
<evidence type="ECO:0000313" key="14">
    <source>
        <dbReference type="Proteomes" id="UP000009223"/>
    </source>
</evidence>
<gene>
    <name evidence="13" type="ordered locus">TREPR_1131</name>
</gene>